<name>A0A1I0U7H7_9SPHI</name>
<evidence type="ECO:0000313" key="2">
    <source>
        <dbReference type="EMBL" id="SFA59870.1"/>
    </source>
</evidence>
<proteinExistence type="predicted"/>
<organism evidence="2 3">
    <name type="scientific">Pedobacter suwonensis</name>
    <dbReference type="NCBI Taxonomy" id="332999"/>
    <lineage>
        <taxon>Bacteria</taxon>
        <taxon>Pseudomonadati</taxon>
        <taxon>Bacteroidota</taxon>
        <taxon>Sphingobacteriia</taxon>
        <taxon>Sphingobacteriales</taxon>
        <taxon>Sphingobacteriaceae</taxon>
        <taxon>Pedobacter</taxon>
    </lineage>
</organism>
<evidence type="ECO:0000259" key="1">
    <source>
        <dbReference type="Pfam" id="PF26343"/>
    </source>
</evidence>
<accession>A0A1I0U7H7</accession>
<gene>
    <name evidence="2" type="ORF">SAMN04488511_12413</name>
</gene>
<evidence type="ECO:0000313" key="3">
    <source>
        <dbReference type="Proteomes" id="UP000198836"/>
    </source>
</evidence>
<feature type="domain" description="VapC50 C-terminal" evidence="1">
    <location>
        <begin position="68"/>
        <end position="121"/>
    </location>
</feature>
<dbReference type="Proteomes" id="UP000198836">
    <property type="component" value="Unassembled WGS sequence"/>
</dbReference>
<dbReference type="Pfam" id="PF26343">
    <property type="entry name" value="VapC50_C"/>
    <property type="match status" value="1"/>
</dbReference>
<dbReference type="RefSeq" id="WP_208864451.1">
    <property type="nucleotide sequence ID" value="NZ_FOJM01000024.1"/>
</dbReference>
<reference evidence="3" key="1">
    <citation type="submission" date="2016-10" db="EMBL/GenBank/DDBJ databases">
        <authorList>
            <person name="Varghese N."/>
            <person name="Submissions S."/>
        </authorList>
    </citation>
    <scope>NUCLEOTIDE SEQUENCE [LARGE SCALE GENOMIC DNA]</scope>
    <source>
        <strain evidence="3">DSM 18130</strain>
    </source>
</reference>
<dbReference type="EMBL" id="FOJM01000024">
    <property type="protein sequence ID" value="SFA59870.1"/>
    <property type="molecule type" value="Genomic_DNA"/>
</dbReference>
<dbReference type="AlphaFoldDB" id="A0A1I0U7H7"/>
<protein>
    <submittedName>
        <fullName evidence="2">PIN domain-containing protein</fullName>
    </submittedName>
</protein>
<sequence length="124" mass="13980">MQKANQAFPDALVGNYEGLISQLQLPDEDDRHVLAAAIKTNANVIVTNNLKDFPEEYLDTFGLKAKSADDFLTDIIDLNQEQAIKAFREMVLNRKNPAMDEYQVLESLRKNGLIDTANYLHALL</sequence>
<dbReference type="InterPro" id="IPR058652">
    <property type="entry name" value="VapC50_C"/>
</dbReference>
<keyword evidence="3" id="KW-1185">Reference proteome</keyword>